<dbReference type="InterPro" id="IPR045138">
    <property type="entry name" value="MeCP2/MBD4"/>
</dbReference>
<evidence type="ECO:0000259" key="4">
    <source>
        <dbReference type="Pfam" id="PF00730"/>
    </source>
</evidence>
<keyword evidence="6" id="KW-1185">Reference proteome</keyword>
<feature type="compositionally biased region" description="Basic and acidic residues" evidence="3">
    <location>
        <begin position="247"/>
        <end position="258"/>
    </location>
</feature>
<name>A0A843V4K3_COLES</name>
<dbReference type="InterPro" id="IPR011257">
    <property type="entry name" value="DNA_glycosylase"/>
</dbReference>
<dbReference type="GO" id="GO:0006284">
    <property type="term" value="P:base-excision repair"/>
    <property type="evidence" value="ECO:0007669"/>
    <property type="project" value="InterPro"/>
</dbReference>
<sequence length="509" mass="56470">MTGSPRSTEAGERQAMVPESLSSFEQMLTSFAYSPVGIATPVGGAGDDGVAGGTRKKQVKTEGEATPKWEKKTPAPLQTPPRPPRRRGGRSSPSQPDWAAAGDGTMADKSTAMVTMQGDSAIDSTSVTVEDERREGLVPASAPGTPFVLPADKNRGSSSYYLREDVRRNPPTFSRFFLRQSTSAPADGEGEAGETRREYTKVAGEEGGKGNPFPDCENKGILIGAARKRKKRRKGSCRGAGASRPRGKNERDRDEQQKSKKKKVVVVSPYFSAASSDQHATERGAGEVEMIVQRRTRTKKKRTDQAAEPTGQARTSGGGNEGSPEVADGKKKRKRKHQSVQLSAAERMADAYKRVPDDNKWVPPFSDHELLQEFHFFDHWRVLIICMLLNRTTGREVQKVLPRLFLLCPDAETTTKVSEDDIEEIIKHLGLQRKRSKMIKRMSEEYLQPEWTHVTQLHGIGKYAADAYAIFCSGMWKGVKPNDHKLVDYWRFLLNDKDARESMMVQKST</sequence>
<dbReference type="OrthoDB" id="10265068at2759"/>
<dbReference type="Pfam" id="PF00730">
    <property type="entry name" value="HhH-GPD"/>
    <property type="match status" value="1"/>
</dbReference>
<feature type="compositionally biased region" description="Basic and acidic residues" evidence="3">
    <location>
        <begin position="193"/>
        <end position="208"/>
    </location>
</feature>
<dbReference type="Proteomes" id="UP000652761">
    <property type="component" value="Unassembled WGS sequence"/>
</dbReference>
<dbReference type="GO" id="GO:0005634">
    <property type="term" value="C:nucleus"/>
    <property type="evidence" value="ECO:0007669"/>
    <property type="project" value="UniProtKB-SubCell"/>
</dbReference>
<feature type="compositionally biased region" description="Basic and acidic residues" evidence="3">
    <location>
        <begin position="59"/>
        <end position="73"/>
    </location>
</feature>
<evidence type="ECO:0000256" key="1">
    <source>
        <dbReference type="ARBA" id="ARBA00004123"/>
    </source>
</evidence>
<comment type="subcellular location">
    <subcellularLocation>
        <location evidence="1">Nucleus</location>
    </subcellularLocation>
</comment>
<evidence type="ECO:0000313" key="6">
    <source>
        <dbReference type="Proteomes" id="UP000652761"/>
    </source>
</evidence>
<feature type="domain" description="HhH-GPD" evidence="4">
    <location>
        <begin position="386"/>
        <end position="481"/>
    </location>
</feature>
<feature type="compositionally biased region" description="Polar residues" evidence="3">
    <location>
        <begin position="112"/>
        <end position="128"/>
    </location>
</feature>
<dbReference type="SUPFAM" id="SSF48150">
    <property type="entry name" value="DNA-glycosylase"/>
    <property type="match status" value="1"/>
</dbReference>
<feature type="region of interest" description="Disordered" evidence="3">
    <location>
        <begin position="1"/>
        <end position="21"/>
    </location>
</feature>
<reference evidence="5" key="1">
    <citation type="submission" date="2017-07" db="EMBL/GenBank/DDBJ databases">
        <title>Taro Niue Genome Assembly and Annotation.</title>
        <authorList>
            <person name="Atibalentja N."/>
            <person name="Keating K."/>
            <person name="Fields C.J."/>
        </authorList>
    </citation>
    <scope>NUCLEOTIDE SEQUENCE</scope>
    <source>
        <strain evidence="5">Niue_2</strain>
        <tissue evidence="5">Leaf</tissue>
    </source>
</reference>
<feature type="compositionally biased region" description="Gly residues" evidence="3">
    <location>
        <begin position="43"/>
        <end position="52"/>
    </location>
</feature>
<gene>
    <name evidence="5" type="ORF">Taro_023747</name>
</gene>
<evidence type="ECO:0000256" key="3">
    <source>
        <dbReference type="SAM" id="MobiDB-lite"/>
    </source>
</evidence>
<evidence type="ECO:0000313" key="5">
    <source>
        <dbReference type="EMBL" id="MQL91141.1"/>
    </source>
</evidence>
<dbReference type="Gene3D" id="1.10.340.30">
    <property type="entry name" value="Hypothetical protein, domain 2"/>
    <property type="match status" value="1"/>
</dbReference>
<evidence type="ECO:0000256" key="2">
    <source>
        <dbReference type="ARBA" id="ARBA00023242"/>
    </source>
</evidence>
<accession>A0A843V4K3</accession>
<dbReference type="GO" id="GO:0003824">
    <property type="term" value="F:catalytic activity"/>
    <property type="evidence" value="ECO:0007669"/>
    <property type="project" value="InterPro"/>
</dbReference>
<protein>
    <recommendedName>
        <fullName evidence="4">HhH-GPD domain-containing protein</fullName>
    </recommendedName>
</protein>
<dbReference type="AlphaFoldDB" id="A0A843V4K3"/>
<keyword evidence="2" id="KW-0539">Nucleus</keyword>
<dbReference type="PANTHER" id="PTHR15074:SF0">
    <property type="entry name" value="METHYL-CPG-BINDING DOMAIN PROTEIN 4-LIKE PROTEIN"/>
    <property type="match status" value="1"/>
</dbReference>
<dbReference type="InterPro" id="IPR003265">
    <property type="entry name" value="HhH-GPD_domain"/>
</dbReference>
<dbReference type="EMBL" id="NMUH01001308">
    <property type="protein sequence ID" value="MQL91141.1"/>
    <property type="molecule type" value="Genomic_DNA"/>
</dbReference>
<feature type="compositionally biased region" description="Basic residues" evidence="3">
    <location>
        <begin position="226"/>
        <end position="236"/>
    </location>
</feature>
<dbReference type="GO" id="GO:0003677">
    <property type="term" value="F:DNA binding"/>
    <property type="evidence" value="ECO:0007669"/>
    <property type="project" value="InterPro"/>
</dbReference>
<dbReference type="PANTHER" id="PTHR15074">
    <property type="entry name" value="METHYL-CPG-BINDING PROTEIN"/>
    <property type="match status" value="1"/>
</dbReference>
<comment type="caution">
    <text evidence="5">The sequence shown here is derived from an EMBL/GenBank/DDBJ whole genome shotgun (WGS) entry which is preliminary data.</text>
</comment>
<proteinExistence type="predicted"/>
<feature type="region of interest" description="Disordered" evidence="3">
    <location>
        <begin position="36"/>
        <end position="344"/>
    </location>
</feature>
<organism evidence="5 6">
    <name type="scientific">Colocasia esculenta</name>
    <name type="common">Wild taro</name>
    <name type="synonym">Arum esculentum</name>
    <dbReference type="NCBI Taxonomy" id="4460"/>
    <lineage>
        <taxon>Eukaryota</taxon>
        <taxon>Viridiplantae</taxon>
        <taxon>Streptophyta</taxon>
        <taxon>Embryophyta</taxon>
        <taxon>Tracheophyta</taxon>
        <taxon>Spermatophyta</taxon>
        <taxon>Magnoliopsida</taxon>
        <taxon>Liliopsida</taxon>
        <taxon>Araceae</taxon>
        <taxon>Aroideae</taxon>
        <taxon>Colocasieae</taxon>
        <taxon>Colocasia</taxon>
    </lineage>
</organism>